<dbReference type="AlphaFoldDB" id="A0A172Z474"/>
<evidence type="ECO:0000256" key="8">
    <source>
        <dbReference type="ARBA" id="ARBA00022692"/>
    </source>
</evidence>
<dbReference type="CDD" id="cd06261">
    <property type="entry name" value="TM_PBP2"/>
    <property type="match status" value="1"/>
</dbReference>
<dbReference type="InterPro" id="IPR017871">
    <property type="entry name" value="ABC_transporter-like_CS"/>
</dbReference>
<keyword evidence="5 14" id="KW-0813">Transport</keyword>
<evidence type="ECO:0000313" key="17">
    <source>
        <dbReference type="EMBL" id="ANF87297.1"/>
    </source>
</evidence>
<proteinExistence type="inferred from homology"/>
<evidence type="ECO:0000256" key="1">
    <source>
        <dbReference type="ARBA" id="ARBA00004417"/>
    </source>
</evidence>
<dbReference type="PANTHER" id="PTHR43166:SF9">
    <property type="entry name" value="GLUTAMATE_ASPARTATE IMPORT ATP-BINDING PROTEIN GLTL"/>
    <property type="match status" value="1"/>
</dbReference>
<dbReference type="NCBIfam" id="TIGR01726">
    <property type="entry name" value="HEQRo_perm_3TM"/>
    <property type="match status" value="1"/>
</dbReference>
<evidence type="ECO:0000256" key="10">
    <source>
        <dbReference type="ARBA" id="ARBA00022840"/>
    </source>
</evidence>
<dbReference type="Pfam" id="PF00005">
    <property type="entry name" value="ABC_tran"/>
    <property type="match status" value="1"/>
</dbReference>
<protein>
    <submittedName>
        <fullName evidence="17">Amino acid ABC transporter ATPase</fullName>
    </submittedName>
</protein>
<dbReference type="InterPro" id="IPR027417">
    <property type="entry name" value="P-loop_NTPase"/>
</dbReference>
<feature type="domain" description="ABC transporter" evidence="15">
    <location>
        <begin position="270"/>
        <end position="513"/>
    </location>
</feature>
<evidence type="ECO:0000256" key="11">
    <source>
        <dbReference type="ARBA" id="ARBA00022970"/>
    </source>
</evidence>
<dbReference type="PROSITE" id="PS00211">
    <property type="entry name" value="ABC_TRANSPORTER_1"/>
    <property type="match status" value="1"/>
</dbReference>
<evidence type="ECO:0000256" key="13">
    <source>
        <dbReference type="ARBA" id="ARBA00023136"/>
    </source>
</evidence>
<dbReference type="SUPFAM" id="SSF161098">
    <property type="entry name" value="MetI-like"/>
    <property type="match status" value="1"/>
</dbReference>
<dbReference type="InterPro" id="IPR003593">
    <property type="entry name" value="AAA+_ATPase"/>
</dbReference>
<dbReference type="Pfam" id="PF00528">
    <property type="entry name" value="BPD_transp_1"/>
    <property type="match status" value="1"/>
</dbReference>
<dbReference type="EMBL" id="CP015600">
    <property type="protein sequence ID" value="ANF87297.1"/>
    <property type="molecule type" value="Genomic_DNA"/>
</dbReference>
<keyword evidence="7" id="KW-0997">Cell inner membrane</keyword>
<dbReference type="PANTHER" id="PTHR43166">
    <property type="entry name" value="AMINO ACID IMPORT ATP-BINDING PROTEIN"/>
    <property type="match status" value="1"/>
</dbReference>
<dbReference type="KEGG" id="panr:A7J50_3932"/>
<feature type="transmembrane region" description="Helical" evidence="14">
    <location>
        <begin position="203"/>
        <end position="226"/>
    </location>
</feature>
<name>A0A172Z474_9PSED</name>
<evidence type="ECO:0000256" key="6">
    <source>
        <dbReference type="ARBA" id="ARBA00022475"/>
    </source>
</evidence>
<dbReference type="GO" id="GO:0022857">
    <property type="term" value="F:transmembrane transporter activity"/>
    <property type="evidence" value="ECO:0007669"/>
    <property type="project" value="InterPro"/>
</dbReference>
<feature type="transmembrane region" description="Helical" evidence="14">
    <location>
        <begin position="70"/>
        <end position="90"/>
    </location>
</feature>
<dbReference type="SUPFAM" id="SSF52540">
    <property type="entry name" value="P-loop containing nucleoside triphosphate hydrolases"/>
    <property type="match status" value="1"/>
</dbReference>
<dbReference type="Gene3D" id="1.10.3720.10">
    <property type="entry name" value="MetI-like"/>
    <property type="match status" value="1"/>
</dbReference>
<keyword evidence="6" id="KW-1003">Cell membrane</keyword>
<keyword evidence="11" id="KW-0029">Amino-acid transport</keyword>
<keyword evidence="8 14" id="KW-0812">Transmembrane</keyword>
<evidence type="ECO:0000256" key="9">
    <source>
        <dbReference type="ARBA" id="ARBA00022741"/>
    </source>
</evidence>
<evidence type="ECO:0000256" key="12">
    <source>
        <dbReference type="ARBA" id="ARBA00022989"/>
    </source>
</evidence>
<keyword evidence="10" id="KW-0067">ATP-binding</keyword>
<sequence length="518" mass="57584">MQINFFFVQGTATMTFDWNYMFGLLGDAEFWRATWTVIKLSTLTWLLSIALGFLLALAKQSKQPLLSLPARGYIWLFRSLPLLVLLIFIYNLPQALPGTSAVLADPFWSGLLALVICETAYVAEIHRGGLLSIPKGQGEAARALGLKFFGTQWRVVIPQALRVALPSLANEYISIVKLTSLVSVISLTEILMVGQRLYSQNFLVIETMAAVAFFYVLIVTVFDFLLKRLERFLDVNQRNVSRVPDAAVLALATQQRTALQRPASTGASALQATRLHKAYNDIEVLGSVNLQIQPGEVVSVIGPSGSGKTTLIRLLNGLEQLDNGEITINGQPFIHLNKVGAQKPQYVEHAEHRLNIGMVFQSFNLFPHLSVLDNLLMAPKYHRLGRTDALKQQAYALLHKVGMLDHAWKYPHQLSGGQQQRVAIARALMMRPQIMLFDEPTSALDPEKVNEVLQVIEALAGEGITMVIVTHEMNFAFKVSDRIVFMEKGRVVCDDTPQALRSGHNPRVEAFLKDVSLA</sequence>
<dbReference type="InterPro" id="IPR003439">
    <property type="entry name" value="ABC_transporter-like_ATP-bd"/>
</dbReference>
<evidence type="ECO:0000256" key="4">
    <source>
        <dbReference type="ARBA" id="ARBA00010072"/>
    </source>
</evidence>
<dbReference type="GO" id="GO:0016887">
    <property type="term" value="F:ATP hydrolysis activity"/>
    <property type="evidence" value="ECO:0007669"/>
    <property type="project" value="InterPro"/>
</dbReference>
<evidence type="ECO:0000259" key="15">
    <source>
        <dbReference type="PROSITE" id="PS50893"/>
    </source>
</evidence>
<evidence type="ECO:0000256" key="3">
    <source>
        <dbReference type="ARBA" id="ARBA00005417"/>
    </source>
</evidence>
<dbReference type="PATRIC" id="fig|219572.3.peg.4045"/>
<organism evidence="17 18">
    <name type="scientific">Pseudomonas antarctica</name>
    <dbReference type="NCBI Taxonomy" id="219572"/>
    <lineage>
        <taxon>Bacteria</taxon>
        <taxon>Pseudomonadati</taxon>
        <taxon>Pseudomonadota</taxon>
        <taxon>Gammaproteobacteria</taxon>
        <taxon>Pseudomonadales</taxon>
        <taxon>Pseudomonadaceae</taxon>
        <taxon>Pseudomonas</taxon>
    </lineage>
</organism>
<comment type="similarity">
    <text evidence="3">Belongs to the ABC transporter superfamily.</text>
</comment>
<dbReference type="InterPro" id="IPR035906">
    <property type="entry name" value="MetI-like_sf"/>
</dbReference>
<dbReference type="InterPro" id="IPR010065">
    <property type="entry name" value="AA_ABC_transptr_permease_3TM"/>
</dbReference>
<dbReference type="STRING" id="219572.A7J50_3932"/>
<comment type="similarity">
    <text evidence="4">Belongs to the binding-protein-dependent transport system permease family. HisMQ subfamily.</text>
</comment>
<dbReference type="GO" id="GO:0006865">
    <property type="term" value="P:amino acid transport"/>
    <property type="evidence" value="ECO:0007669"/>
    <property type="project" value="UniProtKB-KW"/>
</dbReference>
<feature type="domain" description="ABC transmembrane type-1" evidence="16">
    <location>
        <begin position="34"/>
        <end position="226"/>
    </location>
</feature>
<keyword evidence="12 14" id="KW-1133">Transmembrane helix</keyword>
<evidence type="ECO:0000259" key="16">
    <source>
        <dbReference type="PROSITE" id="PS50928"/>
    </source>
</evidence>
<dbReference type="InterPro" id="IPR000515">
    <property type="entry name" value="MetI-like"/>
</dbReference>
<accession>A0A172Z474</accession>
<dbReference type="InterPro" id="IPR050086">
    <property type="entry name" value="MetN_ABC_transporter-like"/>
</dbReference>
<evidence type="ECO:0000313" key="18">
    <source>
        <dbReference type="Proteomes" id="UP000077829"/>
    </source>
</evidence>
<dbReference type="Proteomes" id="UP000077829">
    <property type="component" value="Chromosome"/>
</dbReference>
<reference evidence="17 18" key="1">
    <citation type="submission" date="2016-05" db="EMBL/GenBank/DDBJ databases">
        <title>Complete genome sequence of Pseudomonas antarctica PAMC 27494.</title>
        <authorList>
            <person name="Lee J."/>
        </authorList>
    </citation>
    <scope>NUCLEOTIDE SEQUENCE [LARGE SCALE GENOMIC DNA]</scope>
    <source>
        <strain evidence="17 18">PAMC 27494</strain>
    </source>
</reference>
<evidence type="ECO:0000256" key="2">
    <source>
        <dbReference type="ARBA" id="ARBA00004429"/>
    </source>
</evidence>
<dbReference type="PROSITE" id="PS50928">
    <property type="entry name" value="ABC_TM1"/>
    <property type="match status" value="1"/>
</dbReference>
<gene>
    <name evidence="17" type="ORF">A7J50_3932</name>
</gene>
<keyword evidence="9" id="KW-0547">Nucleotide-binding</keyword>
<feature type="transmembrane region" description="Helical" evidence="14">
    <location>
        <begin position="37"/>
        <end position="58"/>
    </location>
</feature>
<evidence type="ECO:0000256" key="5">
    <source>
        <dbReference type="ARBA" id="ARBA00022448"/>
    </source>
</evidence>
<dbReference type="Gene3D" id="3.40.50.300">
    <property type="entry name" value="P-loop containing nucleotide triphosphate hydrolases"/>
    <property type="match status" value="1"/>
</dbReference>
<keyword evidence="13 14" id="KW-0472">Membrane</keyword>
<evidence type="ECO:0000256" key="7">
    <source>
        <dbReference type="ARBA" id="ARBA00022519"/>
    </source>
</evidence>
<dbReference type="GO" id="GO:0005524">
    <property type="term" value="F:ATP binding"/>
    <property type="evidence" value="ECO:0007669"/>
    <property type="project" value="UniProtKB-KW"/>
</dbReference>
<dbReference type="SMART" id="SM00382">
    <property type="entry name" value="AAA"/>
    <property type="match status" value="1"/>
</dbReference>
<dbReference type="GO" id="GO:0043190">
    <property type="term" value="C:ATP-binding cassette (ABC) transporter complex"/>
    <property type="evidence" value="ECO:0007669"/>
    <property type="project" value="InterPro"/>
</dbReference>
<dbReference type="PROSITE" id="PS50893">
    <property type="entry name" value="ABC_TRANSPORTER_2"/>
    <property type="match status" value="1"/>
</dbReference>
<comment type="subcellular location">
    <subcellularLocation>
        <location evidence="2">Cell inner membrane</location>
        <topology evidence="2">Multi-pass membrane protein</topology>
    </subcellularLocation>
    <subcellularLocation>
        <location evidence="1">Cell inner membrane</location>
        <topology evidence="1">Peripheral membrane protein</topology>
    </subcellularLocation>
    <subcellularLocation>
        <location evidence="14">Cell membrane</location>
        <topology evidence="14">Multi-pass membrane protein</topology>
    </subcellularLocation>
</comment>
<evidence type="ECO:0000256" key="14">
    <source>
        <dbReference type="RuleBase" id="RU363032"/>
    </source>
</evidence>